<organism evidence="1 2">
    <name type="scientific">Actinomadura namibiensis</name>
    <dbReference type="NCBI Taxonomy" id="182080"/>
    <lineage>
        <taxon>Bacteria</taxon>
        <taxon>Bacillati</taxon>
        <taxon>Actinomycetota</taxon>
        <taxon>Actinomycetes</taxon>
        <taxon>Streptosporangiales</taxon>
        <taxon>Thermomonosporaceae</taxon>
        <taxon>Actinomadura</taxon>
    </lineage>
</organism>
<keyword evidence="2" id="KW-1185">Reference proteome</keyword>
<dbReference type="RefSeq" id="WP_182849257.1">
    <property type="nucleotide sequence ID" value="NZ_BAAALP010000119.1"/>
</dbReference>
<accession>A0A7W3QS43</accession>
<proteinExistence type="predicted"/>
<comment type="caution">
    <text evidence="1">The sequence shown here is derived from an EMBL/GenBank/DDBJ whole genome shotgun (WGS) entry which is preliminary data.</text>
</comment>
<sequence>MVSIREFRRTCYAVTRRTGGQAVEFRLAEGAIPNFHQGLIAYRDHTVAVVCSRDLAVLAVAEPRIIDFADGAAESGPLTFVDVPALTAALAEEPGFRVFIPSELNGPFDATSWPHVLPSDITYWKPATLGEALFNYWD</sequence>
<dbReference type="EMBL" id="JACJIA010000023">
    <property type="protein sequence ID" value="MBA8957434.1"/>
    <property type="molecule type" value="Genomic_DNA"/>
</dbReference>
<dbReference type="AlphaFoldDB" id="A0A7W3QS43"/>
<reference evidence="1 2" key="1">
    <citation type="submission" date="2020-08" db="EMBL/GenBank/DDBJ databases">
        <title>Genomic Encyclopedia of Type Strains, Phase IV (KMG-IV): sequencing the most valuable type-strain genomes for metagenomic binning, comparative biology and taxonomic classification.</title>
        <authorList>
            <person name="Goeker M."/>
        </authorList>
    </citation>
    <scope>NUCLEOTIDE SEQUENCE [LARGE SCALE GENOMIC DNA]</scope>
    <source>
        <strain evidence="1 2">DSM 44197</strain>
    </source>
</reference>
<dbReference type="Proteomes" id="UP000572680">
    <property type="component" value="Unassembled WGS sequence"/>
</dbReference>
<protein>
    <submittedName>
        <fullName evidence="1">Uncharacterized protein</fullName>
    </submittedName>
</protein>
<evidence type="ECO:0000313" key="1">
    <source>
        <dbReference type="EMBL" id="MBA8957434.1"/>
    </source>
</evidence>
<gene>
    <name evidence="1" type="ORF">HNR61_009127</name>
</gene>
<evidence type="ECO:0000313" key="2">
    <source>
        <dbReference type="Proteomes" id="UP000572680"/>
    </source>
</evidence>
<name>A0A7W3QS43_ACTNM</name>